<dbReference type="OrthoDB" id="657097at2759"/>
<reference evidence="1 2" key="1">
    <citation type="journal article" date="2019" name="Sci. Rep.">
        <title>A high-quality genome of Eragrostis curvula grass provides insights into Poaceae evolution and supports new strategies to enhance forage quality.</title>
        <authorList>
            <person name="Carballo J."/>
            <person name="Santos B.A.C.M."/>
            <person name="Zappacosta D."/>
            <person name="Garbus I."/>
            <person name="Selva J.P."/>
            <person name="Gallo C.A."/>
            <person name="Diaz A."/>
            <person name="Albertini E."/>
            <person name="Caccamo M."/>
            <person name="Echenique V."/>
        </authorList>
    </citation>
    <scope>NUCLEOTIDE SEQUENCE [LARGE SCALE GENOMIC DNA]</scope>
    <source>
        <strain evidence="2">cv. Victoria</strain>
        <tissue evidence="1">Leaf</tissue>
    </source>
</reference>
<protein>
    <recommendedName>
        <fullName evidence="3">F-box domain-containing protein</fullName>
    </recommendedName>
</protein>
<comment type="caution">
    <text evidence="1">The sequence shown here is derived from an EMBL/GenBank/DDBJ whole genome shotgun (WGS) entry which is preliminary data.</text>
</comment>
<organism evidence="1 2">
    <name type="scientific">Eragrostis curvula</name>
    <name type="common">weeping love grass</name>
    <dbReference type="NCBI Taxonomy" id="38414"/>
    <lineage>
        <taxon>Eukaryota</taxon>
        <taxon>Viridiplantae</taxon>
        <taxon>Streptophyta</taxon>
        <taxon>Embryophyta</taxon>
        <taxon>Tracheophyta</taxon>
        <taxon>Spermatophyta</taxon>
        <taxon>Magnoliopsida</taxon>
        <taxon>Liliopsida</taxon>
        <taxon>Poales</taxon>
        <taxon>Poaceae</taxon>
        <taxon>PACMAD clade</taxon>
        <taxon>Chloridoideae</taxon>
        <taxon>Eragrostideae</taxon>
        <taxon>Eragrostidinae</taxon>
        <taxon>Eragrostis</taxon>
    </lineage>
</organism>
<accession>A0A5J9WTD4</accession>
<evidence type="ECO:0000313" key="2">
    <source>
        <dbReference type="Proteomes" id="UP000324897"/>
    </source>
</evidence>
<gene>
    <name evidence="1" type="ORF">EJB05_02522</name>
</gene>
<dbReference type="PANTHER" id="PTHR35545:SF20">
    <property type="entry name" value="OS05G0536800 PROTEIN"/>
    <property type="match status" value="1"/>
</dbReference>
<dbReference type="InterPro" id="IPR036047">
    <property type="entry name" value="F-box-like_dom_sf"/>
</dbReference>
<dbReference type="SUPFAM" id="SSF81383">
    <property type="entry name" value="F-box domain"/>
    <property type="match status" value="1"/>
</dbReference>
<dbReference type="EMBL" id="RWGY01000002">
    <property type="protein sequence ID" value="TVU51115.1"/>
    <property type="molecule type" value="Genomic_DNA"/>
</dbReference>
<dbReference type="PANTHER" id="PTHR35545">
    <property type="entry name" value="F-BOX DOMAIN-CONTAINING PROTEIN"/>
    <property type="match status" value="1"/>
</dbReference>
<dbReference type="Proteomes" id="UP000324897">
    <property type="component" value="Chromosome 6"/>
</dbReference>
<keyword evidence="2" id="KW-1185">Reference proteome</keyword>
<name>A0A5J9WTD4_9POAL</name>
<dbReference type="SUPFAM" id="SSF52047">
    <property type="entry name" value="RNI-like"/>
    <property type="match status" value="1"/>
</dbReference>
<feature type="non-terminal residue" evidence="1">
    <location>
        <position position="1"/>
    </location>
</feature>
<sequence length="832" mass="94217">LDPAGSLPRAARLQTRVVADLTACSPSSRLWRCSWFFPLLFASRVREAWPCYAGEASFPGGLCFGRCADCGEADFSSSGLVLRGFVDIRFSFFQDWTRFLQDWTRFLIRKRFPGSFLLPAARVDAFFALQERCLPPPYRRRCFRPRMEFRMTWNLRTATRVPVRRGASTIARVCFSRPTDAPRARARSLGRSSLLPSYPADCLQTAVRVFFLNVFCLPWLVSGHLLCGLSFLGPAVRAGRTPGAWFSQQIFSLARRSAPFVLVMPICRLVEAVTGRRKLSRPLSELVSMSISTSLFKRSRGRESGTSARGSIRRAGGGISLMARNRSSRRGAGRFLPRSRPLGTRREDRLGALSDDLLLLILRRIDTPTALRAGSLSRRWAHLPRELPALDLSAGDILPPRYHQLVRLYRDLCSKRLILMHRDLKPVINRYERRAMRAFAGSVQSFLEGPQRKVDRLKLEFFTTGNTSFLNQLLAEAIDTWGVCDLEVVAKPMYKQRDVHTFPGHGLCKEPWVSRLQSLKLGRCVPPLLHGYRALTMLVLRDIPASPTPAAAYEAIFTSCLQLNKLHLVSCHCRNTDVLVDAPGSKIRELVVDNCLFGCLRMRALPCLESLASLRSQVLFESASFPRLRQWNLTKEAGFTMEPYRRQFAPRLKLGMFFPYTLDITSLIVRFTGPDRWIVPSSSTSSFLPNLRKLLVADVPSSWDVTWTYLLLEMAPSLEVLHIHIVPCGENPGEEISWHPTKLRLNHLKEFVVAGFEGTARQIDLVKFVVGVCTALRHVAMFRNGHARDIGHWNWEMVTEQHPWTYEEKENTLMQIIDGVSSLTPQVDLVLG</sequence>
<dbReference type="AlphaFoldDB" id="A0A5J9WTD4"/>
<evidence type="ECO:0008006" key="3">
    <source>
        <dbReference type="Google" id="ProtNLM"/>
    </source>
</evidence>
<proteinExistence type="predicted"/>
<evidence type="ECO:0000313" key="1">
    <source>
        <dbReference type="EMBL" id="TVU51115.1"/>
    </source>
</evidence>